<keyword evidence="2" id="KW-1185">Reference proteome</keyword>
<gene>
    <name evidence="1" type="ORF">BU202_08300</name>
</gene>
<dbReference type="AlphaFoldDB" id="A0A1Q8E6B1"/>
<organism evidence="1 2">
    <name type="scientific">Streptococcus cuniculi</name>
    <dbReference type="NCBI Taxonomy" id="1432788"/>
    <lineage>
        <taxon>Bacteria</taxon>
        <taxon>Bacillati</taxon>
        <taxon>Bacillota</taxon>
        <taxon>Bacilli</taxon>
        <taxon>Lactobacillales</taxon>
        <taxon>Streptococcaceae</taxon>
        <taxon>Streptococcus</taxon>
    </lineage>
</organism>
<reference evidence="2" key="1">
    <citation type="submission" date="2016-12" db="EMBL/GenBank/DDBJ databases">
        <authorList>
            <person name="Gulvik C.A."/>
        </authorList>
    </citation>
    <scope>NUCLEOTIDE SEQUENCE [LARGE SCALE GENOMIC DNA]</scope>
    <source>
        <strain evidence="2">NED12-00049-6B</strain>
    </source>
</reference>
<protein>
    <submittedName>
        <fullName evidence="1">Uncharacterized protein</fullName>
    </submittedName>
</protein>
<name>A0A1Q8E6B1_9STRE</name>
<dbReference type="EMBL" id="MSJM01000007">
    <property type="protein sequence ID" value="OLF47318.1"/>
    <property type="molecule type" value="Genomic_DNA"/>
</dbReference>
<dbReference type="RefSeq" id="WP_075105319.1">
    <property type="nucleotide sequence ID" value="NZ_MSJM01000007.1"/>
</dbReference>
<evidence type="ECO:0000313" key="2">
    <source>
        <dbReference type="Proteomes" id="UP000186890"/>
    </source>
</evidence>
<sequence length="80" mass="9278">MKTIKFNDEVVVVPADVIIMYMKYRKFTRELEAGYSEGIHEVQEQAAMNIMNWAYSNPKLKEAILPDLVPEFEKVVNSLI</sequence>
<accession>A0A1Q8E6B1</accession>
<proteinExistence type="predicted"/>
<evidence type="ECO:0000313" key="1">
    <source>
        <dbReference type="EMBL" id="OLF47318.1"/>
    </source>
</evidence>
<comment type="caution">
    <text evidence="1">The sequence shown here is derived from an EMBL/GenBank/DDBJ whole genome shotgun (WGS) entry which is preliminary data.</text>
</comment>
<dbReference type="Proteomes" id="UP000186890">
    <property type="component" value="Unassembled WGS sequence"/>
</dbReference>